<gene>
    <name evidence="2" type="ORF">DYS74_08675</name>
</gene>
<evidence type="ECO:0000313" key="3">
    <source>
        <dbReference type="Proteomes" id="UP000279673"/>
    </source>
</evidence>
<dbReference type="InterPro" id="IPR036869">
    <property type="entry name" value="J_dom_sf"/>
</dbReference>
<dbReference type="InterPro" id="IPR029024">
    <property type="entry name" value="TerB-like"/>
</dbReference>
<dbReference type="InterPro" id="IPR007791">
    <property type="entry name" value="DjlA_N"/>
</dbReference>
<accession>A0A421BQZ1</accession>
<keyword evidence="3" id="KW-1185">Reference proteome</keyword>
<dbReference type="EMBL" id="RCHI01000006">
    <property type="protein sequence ID" value="RLL65380.1"/>
    <property type="molecule type" value="Genomic_DNA"/>
</dbReference>
<dbReference type="Pfam" id="PF05099">
    <property type="entry name" value="TerB"/>
    <property type="match status" value="1"/>
</dbReference>
<proteinExistence type="predicted"/>
<comment type="caution">
    <text evidence="2">The sequence shown here is derived from an EMBL/GenBank/DDBJ whole genome shotgun (WGS) entry which is preliminary data.</text>
</comment>
<dbReference type="InterPro" id="IPR001623">
    <property type="entry name" value="DnaJ_domain"/>
</dbReference>
<organism evidence="2 3">
    <name type="scientific">Paenirhodobacter hankyongi</name>
    <dbReference type="NCBI Taxonomy" id="2294033"/>
    <lineage>
        <taxon>Bacteria</taxon>
        <taxon>Pseudomonadati</taxon>
        <taxon>Pseudomonadota</taxon>
        <taxon>Alphaproteobacteria</taxon>
        <taxon>Rhodobacterales</taxon>
        <taxon>Rhodobacter group</taxon>
        <taxon>Paenirhodobacter</taxon>
    </lineage>
</organism>
<dbReference type="Gene3D" id="1.10.3680.10">
    <property type="entry name" value="TerB-like"/>
    <property type="match status" value="1"/>
</dbReference>
<reference evidence="2 3" key="1">
    <citation type="submission" date="2018-10" db="EMBL/GenBank/DDBJ databases">
        <title>Rhodobacter sp . BO-81.</title>
        <authorList>
            <person name="Im W.T."/>
        </authorList>
    </citation>
    <scope>NUCLEOTIDE SEQUENCE [LARGE SCALE GENOMIC DNA]</scope>
    <source>
        <strain evidence="2 3">BO-81</strain>
    </source>
</reference>
<feature type="domain" description="J" evidence="1">
    <location>
        <begin position="165"/>
        <end position="230"/>
    </location>
</feature>
<dbReference type="SUPFAM" id="SSF158682">
    <property type="entry name" value="TerB-like"/>
    <property type="match status" value="1"/>
</dbReference>
<dbReference type="SUPFAM" id="SSF46565">
    <property type="entry name" value="Chaperone J-domain"/>
    <property type="match status" value="1"/>
</dbReference>
<dbReference type="AlphaFoldDB" id="A0A421BQZ1"/>
<dbReference type="CDD" id="cd07316">
    <property type="entry name" value="terB_like_DjlA"/>
    <property type="match status" value="1"/>
</dbReference>
<sequence length="241" mass="26111">MDKPLSLWGRIAAAVGALARGEGLSSVFDQLRSPPERSVAFTIAVIALGAKMAKADGQVTRDEVAVFRRIFQIPPGEEANAARVFDMARTDVAGFDAYARKIAAMFGPGNPVLKDLLEGLFAIAMADGSYHEGEDAFLQEVARIFGLEDCCFAALRAAFVPDAEPDPWTVLELPPGTPLPEVRARWRELVREAHPDRAIARGLPEEAVRLAEARVVALNRAWEDLQARGGQAGGRDADRHL</sequence>
<evidence type="ECO:0000259" key="1">
    <source>
        <dbReference type="SMART" id="SM00271"/>
    </source>
</evidence>
<dbReference type="RefSeq" id="WP_121532887.1">
    <property type="nucleotide sequence ID" value="NZ_RCHI01000006.1"/>
</dbReference>
<protein>
    <submittedName>
        <fullName evidence="2">Molecular chaperone DjiA</fullName>
    </submittedName>
</protein>
<dbReference type="Gene3D" id="1.10.287.110">
    <property type="entry name" value="DnaJ domain"/>
    <property type="match status" value="1"/>
</dbReference>
<dbReference type="SMART" id="SM00271">
    <property type="entry name" value="DnaJ"/>
    <property type="match status" value="1"/>
</dbReference>
<dbReference type="Proteomes" id="UP000279673">
    <property type="component" value="Unassembled WGS sequence"/>
</dbReference>
<evidence type="ECO:0000313" key="2">
    <source>
        <dbReference type="EMBL" id="RLL65380.1"/>
    </source>
</evidence>
<name>A0A421BQZ1_9RHOB</name>